<name>A0A200PSI4_MACCD</name>
<dbReference type="STRING" id="56857.A0A200PSI4"/>
<protein>
    <submittedName>
        <fullName evidence="3">F-box domain</fullName>
    </submittedName>
</protein>
<dbReference type="InParanoid" id="A0A200PSI4"/>
<dbReference type="PANTHER" id="PTHR47602:SF2">
    <property type="entry name" value="F-BOX PROTEIN SKIP22"/>
    <property type="match status" value="1"/>
</dbReference>
<proteinExistence type="predicted"/>
<organism evidence="3 4">
    <name type="scientific">Macleaya cordata</name>
    <name type="common">Five-seeded plume-poppy</name>
    <name type="synonym">Bocconia cordata</name>
    <dbReference type="NCBI Taxonomy" id="56857"/>
    <lineage>
        <taxon>Eukaryota</taxon>
        <taxon>Viridiplantae</taxon>
        <taxon>Streptophyta</taxon>
        <taxon>Embryophyta</taxon>
        <taxon>Tracheophyta</taxon>
        <taxon>Spermatophyta</taxon>
        <taxon>Magnoliopsida</taxon>
        <taxon>Ranunculales</taxon>
        <taxon>Papaveraceae</taxon>
        <taxon>Papaveroideae</taxon>
        <taxon>Macleaya</taxon>
    </lineage>
</organism>
<dbReference type="EMBL" id="MVGT01004167">
    <property type="protein sequence ID" value="OVA01183.1"/>
    <property type="molecule type" value="Genomic_DNA"/>
</dbReference>
<accession>A0A200PSI4</accession>
<dbReference type="OMA" id="WLHEGNI"/>
<keyword evidence="4" id="KW-1185">Reference proteome</keyword>
<dbReference type="PANTHER" id="PTHR47602">
    <property type="entry name" value="F-BOX PROTEIN SKIP22"/>
    <property type="match status" value="1"/>
</dbReference>
<evidence type="ECO:0000259" key="2">
    <source>
        <dbReference type="Pfam" id="PF00646"/>
    </source>
</evidence>
<dbReference type="OrthoDB" id="101791at2759"/>
<dbReference type="CDD" id="cd22165">
    <property type="entry name" value="F-box_AtSKIP22-like"/>
    <property type="match status" value="1"/>
</dbReference>
<feature type="domain" description="F-box" evidence="2">
    <location>
        <begin position="53"/>
        <end position="92"/>
    </location>
</feature>
<evidence type="ECO:0000313" key="4">
    <source>
        <dbReference type="Proteomes" id="UP000195402"/>
    </source>
</evidence>
<dbReference type="AlphaFoldDB" id="A0A200PSI4"/>
<reference evidence="3 4" key="1">
    <citation type="journal article" date="2017" name="Mol. Plant">
        <title>The Genome of Medicinal Plant Macleaya cordata Provides New Insights into Benzylisoquinoline Alkaloids Metabolism.</title>
        <authorList>
            <person name="Liu X."/>
            <person name="Liu Y."/>
            <person name="Huang P."/>
            <person name="Ma Y."/>
            <person name="Qing Z."/>
            <person name="Tang Q."/>
            <person name="Cao H."/>
            <person name="Cheng P."/>
            <person name="Zheng Y."/>
            <person name="Yuan Z."/>
            <person name="Zhou Y."/>
            <person name="Liu J."/>
            <person name="Tang Z."/>
            <person name="Zhuo Y."/>
            <person name="Zhang Y."/>
            <person name="Yu L."/>
            <person name="Huang J."/>
            <person name="Yang P."/>
            <person name="Peng Q."/>
            <person name="Zhang J."/>
            <person name="Jiang W."/>
            <person name="Zhang Z."/>
            <person name="Lin K."/>
            <person name="Ro D.K."/>
            <person name="Chen X."/>
            <person name="Xiong X."/>
            <person name="Shang Y."/>
            <person name="Huang S."/>
            <person name="Zeng J."/>
        </authorList>
    </citation>
    <scope>NUCLEOTIDE SEQUENCE [LARGE SCALE GENOMIC DNA]</scope>
    <source>
        <strain evidence="4">cv. BLH2017</strain>
        <tissue evidence="3">Root</tissue>
    </source>
</reference>
<evidence type="ECO:0000313" key="3">
    <source>
        <dbReference type="EMBL" id="OVA01183.1"/>
    </source>
</evidence>
<dbReference type="InterPro" id="IPR001810">
    <property type="entry name" value="F-box_dom"/>
</dbReference>
<dbReference type="Pfam" id="PF00646">
    <property type="entry name" value="F-box"/>
    <property type="match status" value="1"/>
</dbReference>
<comment type="caution">
    <text evidence="3">The sequence shown here is derived from an EMBL/GenBank/DDBJ whole genome shotgun (WGS) entry which is preliminary data.</text>
</comment>
<dbReference type="Proteomes" id="UP000195402">
    <property type="component" value="Unassembled WGS sequence"/>
</dbReference>
<dbReference type="Gene3D" id="1.20.1280.50">
    <property type="match status" value="1"/>
</dbReference>
<evidence type="ECO:0000256" key="1">
    <source>
        <dbReference type="SAM" id="MobiDB-lite"/>
    </source>
</evidence>
<dbReference type="InterPro" id="IPR036047">
    <property type="entry name" value="F-box-like_dom_sf"/>
</dbReference>
<dbReference type="SUPFAM" id="SSF81383">
    <property type="entry name" value="F-box domain"/>
    <property type="match status" value="1"/>
</dbReference>
<gene>
    <name evidence="3" type="ORF">BVC80_8887g20</name>
</gene>
<feature type="region of interest" description="Disordered" evidence="1">
    <location>
        <begin position="1"/>
        <end position="21"/>
    </location>
</feature>
<sequence>MDLENGSSSTCNSKSKSSHESKVFEFWKTAKDGIAINLCEKNGLLSPPCFTFLHTDLKLKILEFLPGVDVARIGCVSSEFKYLSSNNDLWRKKRPGEV</sequence>